<reference evidence="2" key="1">
    <citation type="journal article" date="2010" name="Nat. Biotechnol.">
        <title>Draft genome sequence of the oilseed species Ricinus communis.</title>
        <authorList>
            <person name="Chan A.P."/>
            <person name="Crabtree J."/>
            <person name="Zhao Q."/>
            <person name="Lorenzi H."/>
            <person name="Orvis J."/>
            <person name="Puiu D."/>
            <person name="Melake-Berhan A."/>
            <person name="Jones K.M."/>
            <person name="Redman J."/>
            <person name="Chen G."/>
            <person name="Cahoon E.B."/>
            <person name="Gedil M."/>
            <person name="Stanke M."/>
            <person name="Haas B.J."/>
            <person name="Wortman J.R."/>
            <person name="Fraser-Liggett C.M."/>
            <person name="Ravel J."/>
            <person name="Rabinowicz P.D."/>
        </authorList>
    </citation>
    <scope>NUCLEOTIDE SEQUENCE [LARGE SCALE GENOMIC DNA]</scope>
    <source>
        <strain evidence="2">cv. Hale</strain>
    </source>
</reference>
<evidence type="ECO:0000313" key="1">
    <source>
        <dbReference type="EMBL" id="EEF43573.1"/>
    </source>
</evidence>
<name>B9RY64_RICCO</name>
<dbReference type="EMBL" id="EQ973830">
    <property type="protein sequence ID" value="EEF43573.1"/>
    <property type="molecule type" value="Genomic_DNA"/>
</dbReference>
<sequence>MIDQPLRKALQQPETLSKLVHWSIQLSKHDIRYESRKVLKAQILADFITKVADMVEESRATNLEPIYGWHFKKNETI</sequence>
<dbReference type="Proteomes" id="UP000008311">
    <property type="component" value="Unassembled WGS sequence"/>
</dbReference>
<dbReference type="AlphaFoldDB" id="B9RY64"/>
<accession>B9RY64</accession>
<keyword evidence="2" id="KW-1185">Reference proteome</keyword>
<organism evidence="1 2">
    <name type="scientific">Ricinus communis</name>
    <name type="common">Castor bean</name>
    <dbReference type="NCBI Taxonomy" id="3988"/>
    <lineage>
        <taxon>Eukaryota</taxon>
        <taxon>Viridiplantae</taxon>
        <taxon>Streptophyta</taxon>
        <taxon>Embryophyta</taxon>
        <taxon>Tracheophyta</taxon>
        <taxon>Spermatophyta</taxon>
        <taxon>Magnoliopsida</taxon>
        <taxon>eudicotyledons</taxon>
        <taxon>Gunneridae</taxon>
        <taxon>Pentapetalae</taxon>
        <taxon>rosids</taxon>
        <taxon>fabids</taxon>
        <taxon>Malpighiales</taxon>
        <taxon>Euphorbiaceae</taxon>
        <taxon>Acalyphoideae</taxon>
        <taxon>Acalypheae</taxon>
        <taxon>Ricinus</taxon>
    </lineage>
</organism>
<evidence type="ECO:0000313" key="2">
    <source>
        <dbReference type="Proteomes" id="UP000008311"/>
    </source>
</evidence>
<gene>
    <name evidence="1" type="ORF">RCOM_0810480</name>
</gene>
<proteinExistence type="predicted"/>
<dbReference type="InParanoid" id="B9RY64"/>
<protein>
    <submittedName>
        <fullName evidence="1">Uncharacterized protein</fullName>
    </submittedName>
</protein>